<dbReference type="Proteomes" id="UP000606194">
    <property type="component" value="Unassembled WGS sequence"/>
</dbReference>
<evidence type="ECO:0000256" key="3">
    <source>
        <dbReference type="PIRNR" id="PIRNR036492"/>
    </source>
</evidence>
<dbReference type="PROSITE" id="PS00687">
    <property type="entry name" value="ALDEHYDE_DEHYDR_GLU"/>
    <property type="match status" value="1"/>
</dbReference>
<keyword evidence="2 3" id="KW-0560">Oxidoreductase</keyword>
<dbReference type="InterPro" id="IPR016163">
    <property type="entry name" value="Ald_DH_C"/>
</dbReference>
<evidence type="ECO:0000313" key="8">
    <source>
        <dbReference type="EMBL" id="GGS30841.1"/>
    </source>
</evidence>
<dbReference type="CDD" id="cd07099">
    <property type="entry name" value="ALDH_DDALDH"/>
    <property type="match status" value="1"/>
</dbReference>
<sequence>MAQTRSLTPDGARADAHIAVDNPATGAVVGHVADASAQDVEQAVARARQAQPGWAELSARSRAEFFTRGRRWLLTHRQEIIDSIVAENGKTQEDAIVEIVYGVSAFAHWAKRARHYLADTKIRSLSPFVLGRSMYTRRVPLGVVGVIGPWNNPLINSFGDAIPALAAGNAVVLKPSEYTPLTALLMEKMTRECGWPKDVFQVVTGAGATGQALVDTADFVMFTGSTKTGRAVAARAGERLVPCSLELGGKDALIVLADASLERAVNVTLHGALCNGGQMCTSVERVYVEEPVYDAFVARLRRRFEEVTSGRSAGLGSTDVGAMTFPPQMSIVEDHVKDAVGRGARVLVGGHTAPGPGRFFEPTLLVDVDHTMTCMREETFGPTLPVMKVANAEEAVRLVNDSTYGLQASIISSNMKRARHLAERLEAGCVTINDAQTNYMAFGLPMGGWKESGLGVRHGAEGIRKYTRLQAVSVNRFPTRRDLHMLPFDPSAYRSILRLVDLMYGNRLRRRGK</sequence>
<dbReference type="InterPro" id="IPR012394">
    <property type="entry name" value="Aldehyde_DH_NAD(P)"/>
</dbReference>
<reference evidence="8" key="2">
    <citation type="submission" date="2020-09" db="EMBL/GenBank/DDBJ databases">
        <authorList>
            <person name="Sun Q."/>
            <person name="Ohkuma M."/>
        </authorList>
    </citation>
    <scope>NUCLEOTIDE SEQUENCE</scope>
    <source>
        <strain evidence="8">JCM 4386</strain>
    </source>
</reference>
<dbReference type="SUPFAM" id="SSF53720">
    <property type="entry name" value="ALDH-like"/>
    <property type="match status" value="1"/>
</dbReference>
<accession>A0A918GE67</accession>
<gene>
    <name evidence="8" type="primary">gabD2</name>
    <name evidence="8" type="ORF">GCM10010269_81770</name>
</gene>
<protein>
    <recommendedName>
        <fullName evidence="3">Aldehyde dehydrogenase</fullName>
    </recommendedName>
</protein>
<dbReference type="PANTHER" id="PTHR11699">
    <property type="entry name" value="ALDEHYDE DEHYDROGENASE-RELATED"/>
    <property type="match status" value="1"/>
</dbReference>
<evidence type="ECO:0000256" key="6">
    <source>
        <dbReference type="RuleBase" id="RU003345"/>
    </source>
</evidence>
<dbReference type="RefSeq" id="WP_190154391.1">
    <property type="nucleotide sequence ID" value="NZ_BMTL01000068.1"/>
</dbReference>
<feature type="domain" description="Aldehyde dehydrogenase" evidence="7">
    <location>
        <begin position="16"/>
        <end position="472"/>
    </location>
</feature>
<dbReference type="FunFam" id="3.40.309.10:FF:000009">
    <property type="entry name" value="Aldehyde dehydrogenase A"/>
    <property type="match status" value="1"/>
</dbReference>
<dbReference type="InterPro" id="IPR029510">
    <property type="entry name" value="Ald_DH_CS_GLU"/>
</dbReference>
<keyword evidence="9" id="KW-1185">Reference proteome</keyword>
<comment type="caution">
    <text evidence="8">The sequence shown here is derived from an EMBL/GenBank/DDBJ whole genome shotgun (WGS) entry which is preliminary data.</text>
</comment>
<dbReference type="AlphaFoldDB" id="A0A918GE67"/>
<proteinExistence type="inferred from homology"/>
<organism evidence="8 9">
    <name type="scientific">Streptomyces humidus</name>
    <dbReference type="NCBI Taxonomy" id="52259"/>
    <lineage>
        <taxon>Bacteria</taxon>
        <taxon>Bacillati</taxon>
        <taxon>Actinomycetota</taxon>
        <taxon>Actinomycetes</taxon>
        <taxon>Kitasatosporales</taxon>
        <taxon>Streptomycetaceae</taxon>
        <taxon>Streptomyces</taxon>
    </lineage>
</organism>
<feature type="active site" evidence="4 5">
    <location>
        <position position="246"/>
    </location>
</feature>
<name>A0A918GE67_9ACTN</name>
<dbReference type="InterPro" id="IPR016162">
    <property type="entry name" value="Ald_DH_N"/>
</dbReference>
<dbReference type="Gene3D" id="3.40.309.10">
    <property type="entry name" value="Aldehyde Dehydrogenase, Chain A, domain 2"/>
    <property type="match status" value="1"/>
</dbReference>
<dbReference type="InterPro" id="IPR015590">
    <property type="entry name" value="Aldehyde_DH_dom"/>
</dbReference>
<dbReference type="GO" id="GO:0006081">
    <property type="term" value="P:aldehyde metabolic process"/>
    <property type="evidence" value="ECO:0007669"/>
    <property type="project" value="InterPro"/>
</dbReference>
<evidence type="ECO:0000256" key="1">
    <source>
        <dbReference type="ARBA" id="ARBA00009986"/>
    </source>
</evidence>
<dbReference type="Gene3D" id="3.40.605.10">
    <property type="entry name" value="Aldehyde Dehydrogenase, Chain A, domain 1"/>
    <property type="match status" value="1"/>
</dbReference>
<dbReference type="Pfam" id="PF00171">
    <property type="entry name" value="Aldedh"/>
    <property type="match status" value="1"/>
</dbReference>
<evidence type="ECO:0000256" key="4">
    <source>
        <dbReference type="PIRSR" id="PIRSR036492-1"/>
    </source>
</evidence>
<evidence type="ECO:0000313" key="9">
    <source>
        <dbReference type="Proteomes" id="UP000606194"/>
    </source>
</evidence>
<evidence type="ECO:0000256" key="2">
    <source>
        <dbReference type="ARBA" id="ARBA00023002"/>
    </source>
</evidence>
<reference evidence="8" key="1">
    <citation type="journal article" date="2014" name="Int. J. Syst. Evol. Microbiol.">
        <title>Complete genome sequence of Corynebacterium casei LMG S-19264T (=DSM 44701T), isolated from a smear-ripened cheese.</title>
        <authorList>
            <consortium name="US DOE Joint Genome Institute (JGI-PGF)"/>
            <person name="Walter F."/>
            <person name="Albersmeier A."/>
            <person name="Kalinowski J."/>
            <person name="Ruckert C."/>
        </authorList>
    </citation>
    <scope>NUCLEOTIDE SEQUENCE</scope>
    <source>
        <strain evidence="8">JCM 4386</strain>
    </source>
</reference>
<comment type="similarity">
    <text evidence="1 3 6">Belongs to the aldehyde dehydrogenase family.</text>
</comment>
<dbReference type="InterPro" id="IPR016161">
    <property type="entry name" value="Ald_DH/histidinol_DH"/>
</dbReference>
<dbReference type="PIRSF" id="PIRSF036492">
    <property type="entry name" value="ALDH"/>
    <property type="match status" value="1"/>
</dbReference>
<evidence type="ECO:0000259" key="7">
    <source>
        <dbReference type="Pfam" id="PF00171"/>
    </source>
</evidence>
<feature type="active site" evidence="4">
    <location>
        <position position="280"/>
    </location>
</feature>
<evidence type="ECO:0000256" key="5">
    <source>
        <dbReference type="PROSITE-ProRule" id="PRU10007"/>
    </source>
</evidence>
<dbReference type="GO" id="GO:0016620">
    <property type="term" value="F:oxidoreductase activity, acting on the aldehyde or oxo group of donors, NAD or NADP as acceptor"/>
    <property type="evidence" value="ECO:0007669"/>
    <property type="project" value="InterPro"/>
</dbReference>
<dbReference type="EMBL" id="BMTL01000068">
    <property type="protein sequence ID" value="GGS30841.1"/>
    <property type="molecule type" value="Genomic_DNA"/>
</dbReference>